<dbReference type="PANTHER" id="PTHR31468:SF2">
    <property type="entry name" value="1,3-BETA-GLUCANOSYLTRANSFERASE GAS1"/>
    <property type="match status" value="1"/>
</dbReference>
<dbReference type="SUPFAM" id="SSF51445">
    <property type="entry name" value="(Trans)glycosidases"/>
    <property type="match status" value="1"/>
</dbReference>
<dbReference type="Gene3D" id="3.20.20.80">
    <property type="entry name" value="Glycosidases"/>
    <property type="match status" value="2"/>
</dbReference>
<evidence type="ECO:0000256" key="1">
    <source>
        <dbReference type="ARBA" id="ARBA00007528"/>
    </source>
</evidence>
<reference evidence="5" key="1">
    <citation type="submission" date="2023-06" db="EMBL/GenBank/DDBJ databases">
        <title>Survivors Of The Sea: Transcriptome response of Skeletonema marinoi to long-term dormancy.</title>
        <authorList>
            <person name="Pinder M.I.M."/>
            <person name="Kourtchenko O."/>
            <person name="Robertson E.K."/>
            <person name="Larsson T."/>
            <person name="Maumus F."/>
            <person name="Osuna-Cruz C.M."/>
            <person name="Vancaester E."/>
            <person name="Stenow R."/>
            <person name="Vandepoele K."/>
            <person name="Ploug H."/>
            <person name="Bruchert V."/>
            <person name="Godhe A."/>
            <person name="Topel M."/>
        </authorList>
    </citation>
    <scope>NUCLEOTIDE SEQUENCE</scope>
    <source>
        <strain evidence="5">R05AC</strain>
    </source>
</reference>
<gene>
    <name evidence="5" type="ORF">QTG54_002320</name>
</gene>
<keyword evidence="4" id="KW-0325">Glycoprotein</keyword>
<dbReference type="Proteomes" id="UP001224775">
    <property type="component" value="Unassembled WGS sequence"/>
</dbReference>
<evidence type="ECO:0000256" key="3">
    <source>
        <dbReference type="ARBA" id="ARBA00023157"/>
    </source>
</evidence>
<evidence type="ECO:0000313" key="5">
    <source>
        <dbReference type="EMBL" id="KAK1746976.1"/>
    </source>
</evidence>
<evidence type="ECO:0000313" key="6">
    <source>
        <dbReference type="Proteomes" id="UP001224775"/>
    </source>
</evidence>
<dbReference type="GO" id="GO:0005886">
    <property type="term" value="C:plasma membrane"/>
    <property type="evidence" value="ECO:0007669"/>
    <property type="project" value="TreeGrafter"/>
</dbReference>
<keyword evidence="6" id="KW-1185">Reference proteome</keyword>
<proteinExistence type="inferred from homology"/>
<dbReference type="EMBL" id="JATAAI010000003">
    <property type="protein sequence ID" value="KAK1746976.1"/>
    <property type="molecule type" value="Genomic_DNA"/>
</dbReference>
<comment type="similarity">
    <text evidence="1">Belongs to the glycosyl hydrolase 72 family.</text>
</comment>
<dbReference type="AlphaFoldDB" id="A0AAD8YI51"/>
<accession>A0AAD8YI51</accession>
<comment type="caution">
    <text evidence="5">The sequence shown here is derived from an EMBL/GenBank/DDBJ whole genome shotgun (WGS) entry which is preliminary data.</text>
</comment>
<dbReference type="PANTHER" id="PTHR31468">
    <property type="entry name" value="1,3-BETA-GLUCANOSYLTRANSFERASE GAS1"/>
    <property type="match status" value="1"/>
</dbReference>
<dbReference type="GO" id="GO:0042124">
    <property type="term" value="F:1,3-beta-glucanosyltransferase activity"/>
    <property type="evidence" value="ECO:0007669"/>
    <property type="project" value="TreeGrafter"/>
</dbReference>
<keyword evidence="2" id="KW-0732">Signal</keyword>
<dbReference type="InterPro" id="IPR017853">
    <property type="entry name" value="GH"/>
</dbReference>
<dbReference type="InterPro" id="IPR004886">
    <property type="entry name" value="Glucanosyltransferase"/>
</dbReference>
<keyword evidence="3" id="KW-1015">Disulfide bond</keyword>
<name>A0AAD8YI51_9STRA</name>
<sequence length="190" mass="20966">MNRPITAEDTVVVRGKHLYKRDGSIFTIRGVAFPTPPEDDVGVFYNASAWLDILKQLRELDLQFNTVRLYRMDPLKVDYSEFIEGAAELGVYIIVPLTAASGGGVLDRTLPAPSGVVGNEVMNDEASWLAAPCVRSYARNLKLFMDQLVQEKIVQRTLPLIYAAQDSSVLGGAEMDSDTIVKLTADYSHV</sequence>
<organism evidence="5 6">
    <name type="scientific">Skeletonema marinoi</name>
    <dbReference type="NCBI Taxonomy" id="267567"/>
    <lineage>
        <taxon>Eukaryota</taxon>
        <taxon>Sar</taxon>
        <taxon>Stramenopiles</taxon>
        <taxon>Ochrophyta</taxon>
        <taxon>Bacillariophyta</taxon>
        <taxon>Coscinodiscophyceae</taxon>
        <taxon>Thalassiosirophycidae</taxon>
        <taxon>Thalassiosirales</taxon>
        <taxon>Skeletonemataceae</taxon>
        <taxon>Skeletonema</taxon>
        <taxon>Skeletonema marinoi-dohrnii complex</taxon>
    </lineage>
</organism>
<protein>
    <submittedName>
        <fullName evidence="5">Uncharacterized protein</fullName>
    </submittedName>
</protein>
<evidence type="ECO:0000256" key="2">
    <source>
        <dbReference type="ARBA" id="ARBA00022729"/>
    </source>
</evidence>
<dbReference type="GO" id="GO:0034411">
    <property type="term" value="P:cell wall (1-&gt;3)-beta-D-glucan biosynthetic process"/>
    <property type="evidence" value="ECO:0007669"/>
    <property type="project" value="TreeGrafter"/>
</dbReference>
<evidence type="ECO:0000256" key="4">
    <source>
        <dbReference type="ARBA" id="ARBA00023180"/>
    </source>
</evidence>